<dbReference type="SUPFAM" id="SSF46785">
    <property type="entry name" value="Winged helix' DNA-binding domain"/>
    <property type="match status" value="1"/>
</dbReference>
<evidence type="ECO:0000259" key="1">
    <source>
        <dbReference type="SMART" id="SM00418"/>
    </source>
</evidence>
<evidence type="ECO:0000313" key="2">
    <source>
        <dbReference type="EMBL" id="KKN04574.1"/>
    </source>
</evidence>
<reference evidence="2" key="1">
    <citation type="journal article" date="2015" name="Nature">
        <title>Complex archaea that bridge the gap between prokaryotes and eukaryotes.</title>
        <authorList>
            <person name="Spang A."/>
            <person name="Saw J.H."/>
            <person name="Jorgensen S.L."/>
            <person name="Zaremba-Niedzwiedzka K."/>
            <person name="Martijn J."/>
            <person name="Lind A.E."/>
            <person name="van Eijk R."/>
            <person name="Schleper C."/>
            <person name="Guy L."/>
            <person name="Ettema T.J."/>
        </authorList>
    </citation>
    <scope>NUCLEOTIDE SEQUENCE</scope>
</reference>
<dbReference type="CDD" id="cd00090">
    <property type="entry name" value="HTH_ARSR"/>
    <property type="match status" value="1"/>
</dbReference>
<dbReference type="GO" id="GO:0003700">
    <property type="term" value="F:DNA-binding transcription factor activity"/>
    <property type="evidence" value="ECO:0007669"/>
    <property type="project" value="InterPro"/>
</dbReference>
<gene>
    <name evidence="2" type="ORF">LCGC14_1096110</name>
</gene>
<dbReference type="EMBL" id="LAZR01004904">
    <property type="protein sequence ID" value="KKN04574.1"/>
    <property type="molecule type" value="Genomic_DNA"/>
</dbReference>
<dbReference type="InterPro" id="IPR036388">
    <property type="entry name" value="WH-like_DNA-bd_sf"/>
</dbReference>
<protein>
    <recommendedName>
        <fullName evidence="1">HTH arsR-type domain-containing protein</fullName>
    </recommendedName>
</protein>
<dbReference type="Pfam" id="PF01022">
    <property type="entry name" value="HTH_5"/>
    <property type="match status" value="1"/>
</dbReference>
<proteinExistence type="predicted"/>
<dbReference type="Gene3D" id="1.10.10.10">
    <property type="entry name" value="Winged helix-like DNA-binding domain superfamily/Winged helix DNA-binding domain"/>
    <property type="match status" value="1"/>
</dbReference>
<accession>A0A0F9MFA6</accession>
<feature type="domain" description="HTH arsR-type" evidence="1">
    <location>
        <begin position="17"/>
        <end position="124"/>
    </location>
</feature>
<dbReference type="SMART" id="SM00418">
    <property type="entry name" value="HTH_ARSR"/>
    <property type="match status" value="1"/>
</dbReference>
<dbReference type="InterPro" id="IPR001845">
    <property type="entry name" value="HTH_ArsR_DNA-bd_dom"/>
</dbReference>
<name>A0A0F9MFA6_9ZZZZ</name>
<dbReference type="InterPro" id="IPR036390">
    <property type="entry name" value="WH_DNA-bd_sf"/>
</dbReference>
<dbReference type="PANTHER" id="PTHR38600">
    <property type="entry name" value="TRANSCRIPTIONAL REGULATORY PROTEIN"/>
    <property type="match status" value="1"/>
</dbReference>
<comment type="caution">
    <text evidence="2">The sequence shown here is derived from an EMBL/GenBank/DDBJ whole genome shotgun (WGS) entry which is preliminary data.</text>
</comment>
<dbReference type="InterPro" id="IPR011991">
    <property type="entry name" value="ArsR-like_HTH"/>
</dbReference>
<organism evidence="2">
    <name type="scientific">marine sediment metagenome</name>
    <dbReference type="NCBI Taxonomy" id="412755"/>
    <lineage>
        <taxon>unclassified sequences</taxon>
        <taxon>metagenomes</taxon>
        <taxon>ecological metagenomes</taxon>
    </lineage>
</organism>
<dbReference type="PANTHER" id="PTHR38600:SF1">
    <property type="entry name" value="TRANSCRIPTIONAL REGULATORY PROTEIN"/>
    <property type="match status" value="1"/>
</dbReference>
<sequence>MELEEQNGITMFLSLDSLLEILGNPTRRIVLSKLAKVPHTTSELARSLGISRQAIHQQLKILMENNIIEEINPDERINAYRIRSNFTLRIDLSPDYYNVEYKATEIDNSIKSIQLKDIGCQIDFEKIILPNEKLRFIGEKIKVIEGQINLLEKERSTLLQNKECLIVELKKVIAQQYEHKLRREYPNLEKEIFFTLFYNPMKYFKRINIDNLLDDLFFSNLDLIKREQHRVSIRHLLRDLSNMMDFLVEDDENFWFFDI</sequence>
<dbReference type="AlphaFoldDB" id="A0A0F9MFA6"/>